<dbReference type="PANTHER" id="PTHR43867">
    <property type="entry name" value="CELLULOSE SYNTHASE CATALYTIC SUBUNIT A [UDP-FORMING]"/>
    <property type="match status" value="1"/>
</dbReference>
<dbReference type="Pfam" id="PF13641">
    <property type="entry name" value="Glyco_tranf_2_3"/>
    <property type="match status" value="1"/>
</dbReference>
<dbReference type="InterPro" id="IPR029044">
    <property type="entry name" value="Nucleotide-diphossugar_trans"/>
</dbReference>
<evidence type="ECO:0000313" key="8">
    <source>
        <dbReference type="EMBL" id="AFH42609.1"/>
    </source>
</evidence>
<evidence type="ECO:0000256" key="5">
    <source>
        <dbReference type="ARBA" id="ARBA00022989"/>
    </source>
</evidence>
<evidence type="ECO:0000256" key="2">
    <source>
        <dbReference type="ARBA" id="ARBA00022676"/>
    </source>
</evidence>
<dbReference type="HOGENOM" id="CLU_011907_4_2_2"/>
<proteinExistence type="predicted"/>
<evidence type="ECO:0000256" key="3">
    <source>
        <dbReference type="ARBA" id="ARBA00022679"/>
    </source>
</evidence>
<evidence type="ECO:0000313" key="9">
    <source>
        <dbReference type="Proteomes" id="UP000007391"/>
    </source>
</evidence>
<dbReference type="EMBL" id="CP003423">
    <property type="protein sequence ID" value="AFH42609.1"/>
    <property type="molecule type" value="Genomic_DNA"/>
</dbReference>
<gene>
    <name evidence="8" type="ordered locus">FFONT_0619</name>
</gene>
<dbReference type="KEGG" id="ffo:FFONT_0619"/>
<reference evidence="9" key="1">
    <citation type="submission" date="2012-03" db="EMBL/GenBank/DDBJ databases">
        <title>Fervidicoccus fontis complete genome analysis confirms its distinct phylogenetic position and predicts its environmental function.</title>
        <authorList>
            <person name="Lebedinsky A.V."/>
            <person name="Mardanov A.V."/>
            <person name="Gumerov V.M."/>
            <person name="Beletsky A.V."/>
            <person name="Kublanov I.V."/>
            <person name="Perevalova A.A."/>
            <person name="Bonch-Osmolovskaya E.A."/>
            <person name="Ravin N.V."/>
            <person name="Skryabin K.G."/>
        </authorList>
    </citation>
    <scope>NUCLEOTIDE SEQUENCE [LARGE SCALE GENOMIC DNA]</scope>
    <source>
        <strain evidence="9">DSM 19380 / VKM B-2539 / Kam940</strain>
    </source>
</reference>
<dbReference type="eggNOG" id="arCOG01391">
    <property type="taxonomic scope" value="Archaea"/>
</dbReference>
<dbReference type="Proteomes" id="UP000007391">
    <property type="component" value="Chromosome"/>
</dbReference>
<feature type="transmembrane region" description="Helical" evidence="7">
    <location>
        <begin position="429"/>
        <end position="450"/>
    </location>
</feature>
<evidence type="ECO:0000256" key="1">
    <source>
        <dbReference type="ARBA" id="ARBA00004141"/>
    </source>
</evidence>
<keyword evidence="5 7" id="KW-1133">Transmembrane helix</keyword>
<dbReference type="SUPFAM" id="SSF53448">
    <property type="entry name" value="Nucleotide-diphospho-sugar transferases"/>
    <property type="match status" value="1"/>
</dbReference>
<evidence type="ECO:0000256" key="7">
    <source>
        <dbReference type="SAM" id="Phobius"/>
    </source>
</evidence>
<comment type="subcellular location">
    <subcellularLocation>
        <location evidence="1">Membrane</location>
        <topology evidence="1">Multi-pass membrane protein</topology>
    </subcellularLocation>
</comment>
<keyword evidence="3 8" id="KW-0808">Transferase</keyword>
<dbReference type="GO" id="GO:0016759">
    <property type="term" value="F:cellulose synthase activity"/>
    <property type="evidence" value="ECO:0007669"/>
    <property type="project" value="InterPro"/>
</dbReference>
<evidence type="ECO:0000256" key="6">
    <source>
        <dbReference type="ARBA" id="ARBA00023136"/>
    </source>
</evidence>
<reference evidence="8 9" key="2">
    <citation type="journal article" date="2014" name="Extremophiles">
        <title>Analysis of the complete genome of Fervidococcus fontis confirms the distinct phylogenetic position of the order Fervidicoccales and suggests its environmental function.</title>
        <authorList>
            <person name="Lebedinsky A.V."/>
            <person name="Mardanov A.V."/>
            <person name="Kublanov I.V."/>
            <person name="Gumerov V.M."/>
            <person name="Beletsky A.V."/>
            <person name="Perevalova A.A."/>
            <person name="Bidzhieva S.Kh."/>
            <person name="Bonch-Osmolovskaya E.A."/>
            <person name="Skryabin K.G."/>
            <person name="Ravin N.V."/>
        </authorList>
    </citation>
    <scope>NUCLEOTIDE SEQUENCE [LARGE SCALE GENOMIC DNA]</scope>
    <source>
        <strain evidence="9">DSM 19380 / VKM B-2539 / Kam940</strain>
    </source>
</reference>
<dbReference type="InterPro" id="IPR003919">
    <property type="entry name" value="Cell_synth_A"/>
</dbReference>
<dbReference type="GO" id="GO:0005886">
    <property type="term" value="C:plasma membrane"/>
    <property type="evidence" value="ECO:0007669"/>
    <property type="project" value="TreeGrafter"/>
</dbReference>
<dbReference type="RefSeq" id="WP_014557758.1">
    <property type="nucleotide sequence ID" value="NC_017461.1"/>
</dbReference>
<feature type="transmembrane region" description="Helical" evidence="7">
    <location>
        <begin position="34"/>
        <end position="55"/>
    </location>
</feature>
<accession>I0A0V2</accession>
<keyword evidence="4 7" id="KW-0812">Transmembrane</keyword>
<organism evidence="8 9">
    <name type="scientific">Fervidicoccus fontis (strain DSM 19380 / JCM 18336 / VKM B-2539 / Kam940)</name>
    <dbReference type="NCBI Taxonomy" id="1163730"/>
    <lineage>
        <taxon>Archaea</taxon>
        <taxon>Thermoproteota</taxon>
        <taxon>Thermoprotei</taxon>
        <taxon>Fervidicoccales</taxon>
        <taxon>Fervidicoccaceae</taxon>
        <taxon>Fervidicoccus</taxon>
    </lineage>
</organism>
<dbReference type="PANTHER" id="PTHR43867:SF2">
    <property type="entry name" value="CELLULOSE SYNTHASE CATALYTIC SUBUNIT A [UDP-FORMING]"/>
    <property type="match status" value="1"/>
</dbReference>
<feature type="transmembrane region" description="Helical" evidence="7">
    <location>
        <begin position="331"/>
        <end position="348"/>
    </location>
</feature>
<protein>
    <submittedName>
        <fullName evidence="8">Glycosyltransferase, family 2</fullName>
    </submittedName>
</protein>
<dbReference type="GO" id="GO:0006011">
    <property type="term" value="P:UDP-alpha-D-glucose metabolic process"/>
    <property type="evidence" value="ECO:0007669"/>
    <property type="project" value="InterPro"/>
</dbReference>
<dbReference type="CDD" id="cd06421">
    <property type="entry name" value="CESA_CelA_like"/>
    <property type="match status" value="1"/>
</dbReference>
<sequence length="501" mass="57478">MKALNILFFLSPFLIALIFTIFTMTSIYLAWLTYFIWLAMVVGAYVAANYTSTYIRSKKYSLKHVGEVKNLRIAAFVTSYNEDPKIVEETLLSVKSALRGRGEVFLLDDSTKKEIAEELKNFCEKNGITYVHRENRKGFKAGAINNALKLYGDKYDLVSIFDADQRPRSDYFDHIIPYFSDPKVGFVQIPQRYTETRSKIAHGAKFQQEPFLRVIMKGRNIVSAFSLGSGTTFRIDAVRDVGYFDESAITEDAEISVRMHGRGWKSIYHDEQLIWYGEPPLDAASYIQQQNRWAFGNFKITGKILRSDLSFIAFFDYISGFFYWLKEGILTLFELIAPVVFLLFKQGFIAMNPYAYILAYIPYMIITFLIFAFSIRGTSYGVRGFLVHQANEYLAFFGITMAFISFLLGRKIPFKVTPKGKGMRSFKAIIPHIIIFILLIASVVNGSYWLLTSSLPTERGAIAVNLFWALWHIIFLSLTIYFSLSGLKEENEGKYFEEALQ</sequence>
<feature type="transmembrane region" description="Helical" evidence="7">
    <location>
        <begin position="355"/>
        <end position="373"/>
    </location>
</feature>
<dbReference type="AlphaFoldDB" id="I0A0V2"/>
<feature type="transmembrane region" description="Helical" evidence="7">
    <location>
        <begin position="462"/>
        <end position="484"/>
    </location>
</feature>
<dbReference type="STRING" id="1163730.FFONT_0619"/>
<dbReference type="InParanoid" id="I0A0V2"/>
<feature type="transmembrane region" description="Helical" evidence="7">
    <location>
        <begin position="393"/>
        <end position="409"/>
    </location>
</feature>
<feature type="transmembrane region" description="Helical" evidence="7">
    <location>
        <begin position="7"/>
        <end position="28"/>
    </location>
</feature>
<dbReference type="OrthoDB" id="43988at2157"/>
<dbReference type="Gene3D" id="3.90.550.10">
    <property type="entry name" value="Spore Coat Polysaccharide Biosynthesis Protein SpsA, Chain A"/>
    <property type="match status" value="1"/>
</dbReference>
<dbReference type="GeneID" id="12449698"/>
<keyword evidence="2" id="KW-0328">Glycosyltransferase</keyword>
<name>I0A0V2_FERFK</name>
<dbReference type="PRINTS" id="PR01439">
    <property type="entry name" value="CELLSNTHASEA"/>
</dbReference>
<keyword evidence="6 7" id="KW-0472">Membrane</keyword>
<dbReference type="InterPro" id="IPR050321">
    <property type="entry name" value="Glycosyltr_2/OpgH_subfam"/>
</dbReference>
<evidence type="ECO:0000256" key="4">
    <source>
        <dbReference type="ARBA" id="ARBA00022692"/>
    </source>
</evidence>
<keyword evidence="9" id="KW-1185">Reference proteome</keyword>
<dbReference type="GO" id="GO:0035438">
    <property type="term" value="F:cyclic-di-GMP binding"/>
    <property type="evidence" value="ECO:0007669"/>
    <property type="project" value="InterPro"/>
</dbReference>